<organism evidence="2 3">
    <name type="scientific">Chiloscyllium punctatum</name>
    <name type="common">Brownbanded bambooshark</name>
    <name type="synonym">Hemiscyllium punctatum</name>
    <dbReference type="NCBI Taxonomy" id="137246"/>
    <lineage>
        <taxon>Eukaryota</taxon>
        <taxon>Metazoa</taxon>
        <taxon>Chordata</taxon>
        <taxon>Craniata</taxon>
        <taxon>Vertebrata</taxon>
        <taxon>Chondrichthyes</taxon>
        <taxon>Elasmobranchii</taxon>
        <taxon>Galeomorphii</taxon>
        <taxon>Galeoidea</taxon>
        <taxon>Orectolobiformes</taxon>
        <taxon>Hemiscylliidae</taxon>
        <taxon>Chiloscyllium</taxon>
    </lineage>
</organism>
<evidence type="ECO:0000256" key="1">
    <source>
        <dbReference type="SAM" id="Phobius"/>
    </source>
</evidence>
<name>A0A401RJ11_CHIPU</name>
<dbReference type="OrthoDB" id="10445212at2759"/>
<accession>A0A401RJ11</accession>
<comment type="caution">
    <text evidence="2">The sequence shown here is derived from an EMBL/GenBank/DDBJ whole genome shotgun (WGS) entry which is preliminary data.</text>
</comment>
<dbReference type="Proteomes" id="UP000287033">
    <property type="component" value="Unassembled WGS sequence"/>
</dbReference>
<reference evidence="2 3" key="1">
    <citation type="journal article" date="2018" name="Nat. Ecol. Evol.">
        <title>Shark genomes provide insights into elasmobranch evolution and the origin of vertebrates.</title>
        <authorList>
            <person name="Hara Y"/>
            <person name="Yamaguchi K"/>
            <person name="Onimaru K"/>
            <person name="Kadota M"/>
            <person name="Koyanagi M"/>
            <person name="Keeley SD"/>
            <person name="Tatsumi K"/>
            <person name="Tanaka K"/>
            <person name="Motone F"/>
            <person name="Kageyama Y"/>
            <person name="Nozu R"/>
            <person name="Adachi N"/>
            <person name="Nishimura O"/>
            <person name="Nakagawa R"/>
            <person name="Tanegashima C"/>
            <person name="Kiyatake I"/>
            <person name="Matsumoto R"/>
            <person name="Murakumo K"/>
            <person name="Nishida K"/>
            <person name="Terakita A"/>
            <person name="Kuratani S"/>
            <person name="Sato K"/>
            <person name="Hyodo S Kuraku.S."/>
        </authorList>
    </citation>
    <scope>NUCLEOTIDE SEQUENCE [LARGE SCALE GENOMIC DNA]</scope>
</reference>
<proteinExistence type="predicted"/>
<feature type="non-terminal residue" evidence="2">
    <location>
        <position position="138"/>
    </location>
</feature>
<dbReference type="OMA" id="ATENSEC"/>
<gene>
    <name evidence="2" type="ORF">chiPu_0022346</name>
</gene>
<evidence type="ECO:0000313" key="3">
    <source>
        <dbReference type="Proteomes" id="UP000287033"/>
    </source>
</evidence>
<evidence type="ECO:0000313" key="2">
    <source>
        <dbReference type="EMBL" id="GCC18120.1"/>
    </source>
</evidence>
<keyword evidence="1" id="KW-0812">Transmembrane</keyword>
<sequence length="138" mass="15669">MLISKLVPLIAGWGAHPSHQKGRLLLFHESSLISTTIAVVSASLSYSAAVFILFFALGKYKVYKRHLQLTTVFVFCQMIALLCVLISSLLCTLDPVFPLEYRIVEAFGFVFISAIIFYNIFYYLHPESQLRRSFLAKQ</sequence>
<protein>
    <submittedName>
        <fullName evidence="2">Uncharacterized protein</fullName>
    </submittedName>
</protein>
<keyword evidence="1" id="KW-0472">Membrane</keyword>
<feature type="transmembrane region" description="Helical" evidence="1">
    <location>
        <begin position="33"/>
        <end position="57"/>
    </location>
</feature>
<keyword evidence="3" id="KW-1185">Reference proteome</keyword>
<feature type="transmembrane region" description="Helical" evidence="1">
    <location>
        <begin position="102"/>
        <end position="124"/>
    </location>
</feature>
<dbReference type="AlphaFoldDB" id="A0A401RJ11"/>
<feature type="transmembrane region" description="Helical" evidence="1">
    <location>
        <begin position="69"/>
        <end position="90"/>
    </location>
</feature>
<dbReference type="EMBL" id="BEZZ01007156">
    <property type="protein sequence ID" value="GCC18120.1"/>
    <property type="molecule type" value="Genomic_DNA"/>
</dbReference>
<keyword evidence="1" id="KW-1133">Transmembrane helix</keyword>